<feature type="transmembrane region" description="Helical" evidence="1">
    <location>
        <begin position="425"/>
        <end position="445"/>
    </location>
</feature>
<accession>A0ABV7NJJ4</accession>
<dbReference type="Proteomes" id="UP001595681">
    <property type="component" value="Unassembled WGS sequence"/>
</dbReference>
<feature type="transmembrane region" description="Helical" evidence="1">
    <location>
        <begin position="12"/>
        <end position="36"/>
    </location>
</feature>
<dbReference type="InterPro" id="IPR005625">
    <property type="entry name" value="PepSY-ass_TM"/>
</dbReference>
<comment type="caution">
    <text evidence="2">The sequence shown here is derived from an EMBL/GenBank/DDBJ whole genome shotgun (WGS) entry which is preliminary data.</text>
</comment>
<organism evidence="2 3">
    <name type="scientific">Sphingobium rhizovicinum</name>
    <dbReference type="NCBI Taxonomy" id="432308"/>
    <lineage>
        <taxon>Bacteria</taxon>
        <taxon>Pseudomonadati</taxon>
        <taxon>Pseudomonadota</taxon>
        <taxon>Alphaproteobacteria</taxon>
        <taxon>Sphingomonadales</taxon>
        <taxon>Sphingomonadaceae</taxon>
        <taxon>Sphingobium</taxon>
    </lineage>
</organism>
<keyword evidence="1" id="KW-0472">Membrane</keyword>
<dbReference type="PANTHER" id="PTHR34219">
    <property type="entry name" value="IRON-REGULATED INNER MEMBRANE PROTEIN-RELATED"/>
    <property type="match status" value="1"/>
</dbReference>
<feature type="transmembrane region" description="Helical" evidence="1">
    <location>
        <begin position="190"/>
        <end position="218"/>
    </location>
</feature>
<feature type="transmembrane region" description="Helical" evidence="1">
    <location>
        <begin position="148"/>
        <end position="169"/>
    </location>
</feature>
<evidence type="ECO:0000313" key="2">
    <source>
        <dbReference type="EMBL" id="MFC3443673.1"/>
    </source>
</evidence>
<name>A0ABV7NJJ4_9SPHN</name>
<dbReference type="Pfam" id="PF03929">
    <property type="entry name" value="PepSY_TM"/>
    <property type="match status" value="1"/>
</dbReference>
<feature type="transmembrane region" description="Helical" evidence="1">
    <location>
        <begin position="484"/>
        <end position="504"/>
    </location>
</feature>
<dbReference type="PANTHER" id="PTHR34219:SF4">
    <property type="entry name" value="PEPSY DOMAIN-CONTAINING PROTEIN"/>
    <property type="match status" value="1"/>
</dbReference>
<feature type="transmembrane region" description="Helical" evidence="1">
    <location>
        <begin position="452"/>
        <end position="472"/>
    </location>
</feature>
<dbReference type="RefSeq" id="WP_380798519.1">
    <property type="nucleotide sequence ID" value="NZ_JBHRVU010000005.1"/>
</dbReference>
<gene>
    <name evidence="2" type="ORF">ACFOKF_21170</name>
</gene>
<feature type="transmembrane region" description="Helical" evidence="1">
    <location>
        <begin position="385"/>
        <end position="413"/>
    </location>
</feature>
<keyword evidence="3" id="KW-1185">Reference proteome</keyword>
<proteinExistence type="predicted"/>
<protein>
    <submittedName>
        <fullName evidence="2">PepSY-associated TM helix domain-containing protein</fullName>
    </submittedName>
</protein>
<reference evidence="3" key="1">
    <citation type="journal article" date="2019" name="Int. J. Syst. Evol. Microbiol.">
        <title>The Global Catalogue of Microorganisms (GCM) 10K type strain sequencing project: providing services to taxonomists for standard genome sequencing and annotation.</title>
        <authorList>
            <consortium name="The Broad Institute Genomics Platform"/>
            <consortium name="The Broad Institute Genome Sequencing Center for Infectious Disease"/>
            <person name="Wu L."/>
            <person name="Ma J."/>
        </authorList>
    </citation>
    <scope>NUCLEOTIDE SEQUENCE [LARGE SCALE GENOMIC DNA]</scope>
    <source>
        <strain evidence="3">CCM 7491</strain>
    </source>
</reference>
<keyword evidence="1" id="KW-1133">Transmembrane helix</keyword>
<feature type="transmembrane region" description="Helical" evidence="1">
    <location>
        <begin position="351"/>
        <end position="373"/>
    </location>
</feature>
<keyword evidence="1" id="KW-0812">Transmembrane</keyword>
<sequence length="534" mass="58952">MKDGFRQSMAWLHTWTGLLVGWVLFFVFVTGTFGYVNSEVSRWMRPELPLQSAPPGAPSLLPPAETWLRAQGQDAERWYIFFPGRRGETQLEAGWQAWPRPGEDYGAFTRAVINPATGAEEKGRIRETGGGDELYAMHYALRYMPYDWGIRIVGICAMFMLVAILSGIVTHKKIFKDFFTFRPAKGQRSWLDAHNLLSVTALPFHLMITWSGLIFFLYTYMPLPIDTLYPQGPSRDRFYEQLYGREESGKAKEATAANAPLAPMLAQAEREWGAGKIARLTVEHPGRTDAKVVIAAHTLTRLSRNGPNMRFDGVTGSRLPDEGDKEAASAGFSLALLAIHEGHFAGPLLRALYILSGLGGAAMIATGLLLWSTKRKAKLAKAGRLPFGIILVDILNLGTIVGLPIGVAAYFWANRLIPAAMEGRAAWEIHALFLTWGATFLYAIWRPAPRAWVELISAAIAAFGLIPVVNLLTTDRHLGVSLPAGDWTLASIDLGAIGIALLFVHMRRILIRKQRAAARLSPKPRARKAEVVPA</sequence>
<dbReference type="EMBL" id="JBHRVU010000005">
    <property type="protein sequence ID" value="MFC3443673.1"/>
    <property type="molecule type" value="Genomic_DNA"/>
</dbReference>
<evidence type="ECO:0000313" key="3">
    <source>
        <dbReference type="Proteomes" id="UP001595681"/>
    </source>
</evidence>
<evidence type="ECO:0000256" key="1">
    <source>
        <dbReference type="SAM" id="Phobius"/>
    </source>
</evidence>